<dbReference type="InterPro" id="IPR014718">
    <property type="entry name" value="GH-type_carb-bd"/>
</dbReference>
<dbReference type="SUPFAM" id="SSF81296">
    <property type="entry name" value="E set domains"/>
    <property type="match status" value="1"/>
</dbReference>
<comment type="subcellular location">
    <subcellularLocation>
        <location evidence="1">Periplasm</location>
    </subcellularLocation>
</comment>
<dbReference type="Gene3D" id="2.60.40.10">
    <property type="entry name" value="Immunoglobulins"/>
    <property type="match status" value="1"/>
</dbReference>
<feature type="domain" description="Glucan biosynthesis periplasmic MdoG C-terminal" evidence="6">
    <location>
        <begin position="43"/>
        <end position="513"/>
    </location>
</feature>
<keyword evidence="5" id="KW-0732">Signal</keyword>
<gene>
    <name evidence="7" type="ORF">ACFSM5_08045</name>
</gene>
<dbReference type="PIRSF" id="PIRSF006281">
    <property type="entry name" value="MdoG"/>
    <property type="match status" value="1"/>
</dbReference>
<reference evidence="8" key="1">
    <citation type="journal article" date="2019" name="Int. J. Syst. Evol. Microbiol.">
        <title>The Global Catalogue of Microorganisms (GCM) 10K type strain sequencing project: providing services to taxonomists for standard genome sequencing and annotation.</title>
        <authorList>
            <consortium name="The Broad Institute Genomics Platform"/>
            <consortium name="The Broad Institute Genome Sequencing Center for Infectious Disease"/>
            <person name="Wu L."/>
            <person name="Ma J."/>
        </authorList>
    </citation>
    <scope>NUCLEOTIDE SEQUENCE [LARGE SCALE GENOMIC DNA]</scope>
    <source>
        <strain evidence="8">CGMCC 1.19062</strain>
    </source>
</reference>
<accession>A0ABW5DPZ6</accession>
<comment type="caution">
    <text evidence="7">The sequence shown here is derived from an EMBL/GenBank/DDBJ whole genome shotgun (WGS) entry which is preliminary data.</text>
</comment>
<dbReference type="Proteomes" id="UP001597295">
    <property type="component" value="Unassembled WGS sequence"/>
</dbReference>
<feature type="chain" id="PRO_5046008520" evidence="5">
    <location>
        <begin position="26"/>
        <end position="515"/>
    </location>
</feature>
<evidence type="ECO:0000256" key="1">
    <source>
        <dbReference type="ARBA" id="ARBA00004418"/>
    </source>
</evidence>
<dbReference type="Gene3D" id="2.70.98.10">
    <property type="match status" value="1"/>
</dbReference>
<dbReference type="InterPro" id="IPR014756">
    <property type="entry name" value="Ig_E-set"/>
</dbReference>
<dbReference type="PANTHER" id="PTHR30504">
    <property type="entry name" value="GLUCANS BIOSYNTHESIS PROTEIN"/>
    <property type="match status" value="1"/>
</dbReference>
<dbReference type="Pfam" id="PF04349">
    <property type="entry name" value="MdoG"/>
    <property type="match status" value="1"/>
</dbReference>
<proteinExistence type="inferred from homology"/>
<dbReference type="InterPro" id="IPR011013">
    <property type="entry name" value="Gal_mutarotase_sf_dom"/>
</dbReference>
<dbReference type="EMBL" id="JBHUIP010000006">
    <property type="protein sequence ID" value="MFD2262835.1"/>
    <property type="molecule type" value="Genomic_DNA"/>
</dbReference>
<evidence type="ECO:0000259" key="6">
    <source>
        <dbReference type="Pfam" id="PF04349"/>
    </source>
</evidence>
<feature type="signal peptide" evidence="5">
    <location>
        <begin position="1"/>
        <end position="25"/>
    </location>
</feature>
<sequence>MRRRDLLLGGIALAGAGVASGWVYAAPSAAPASTAKPAAATAFEASAVRRNAQSLAQAPYAIKDNKLPDVLAKLSYDDYRKIRFDADRSLWRGSGRPYEAQFFHRGFLYKDRVQIFEVADGKATEIAYAPELFRTDDLQLPAQADQGFAGFRLHGPINKLDYFDEICAFLGASYFRAVAKGQVYGLSARGLAIKTASAEGEEFPAFRSFWIERPNPGARSIVVHALLDSPSAAAAYRFSVTPQEVTTLFDVEMVLYPRIDIAEAGIAPLTSMFYFAANDRIGVDDFRPAVHDSDGLAIWSGRGEQLWRPLANPEELQVSSFVDDGVRGFGLMQRRRHFSDFKDVEARYDQRPSLWVEPVGNWGKGAVHLVEIPTKSEIHDNIVASWRPAVPLKAKSEYIFNYRLHWCSQNPGTTPLATVAETMIGGSGREGSRLVVIELTGESLRNLPDGKQFQVEVSADKGRTAFPVAHPNPITGGWRMSFEFMPDDAKVVELRAVLKNEGQPVSETWIYRWTA</sequence>
<evidence type="ECO:0000256" key="4">
    <source>
        <dbReference type="ARBA" id="ARBA00022764"/>
    </source>
</evidence>
<comment type="similarity">
    <text evidence="3">Belongs to the OpgD/OpgG family.</text>
</comment>
<evidence type="ECO:0000256" key="3">
    <source>
        <dbReference type="ARBA" id="ARBA00009284"/>
    </source>
</evidence>
<evidence type="ECO:0000256" key="2">
    <source>
        <dbReference type="ARBA" id="ARBA00005001"/>
    </source>
</evidence>
<comment type="pathway">
    <text evidence="2">Glycan metabolism; osmoregulated periplasmic glucan (OPG) biosynthesis.</text>
</comment>
<keyword evidence="4" id="KW-0574">Periplasm</keyword>
<organism evidence="7 8">
    <name type="scientific">Lacibacterium aquatile</name>
    <dbReference type="NCBI Taxonomy" id="1168082"/>
    <lineage>
        <taxon>Bacteria</taxon>
        <taxon>Pseudomonadati</taxon>
        <taxon>Pseudomonadota</taxon>
        <taxon>Alphaproteobacteria</taxon>
        <taxon>Rhodospirillales</taxon>
        <taxon>Rhodospirillaceae</taxon>
    </lineage>
</organism>
<dbReference type="PROSITE" id="PS51318">
    <property type="entry name" value="TAT"/>
    <property type="match status" value="1"/>
</dbReference>
<dbReference type="InterPro" id="IPR014438">
    <property type="entry name" value="Glucan_biosyn_MdoG/MdoD"/>
</dbReference>
<keyword evidence="8" id="KW-1185">Reference proteome</keyword>
<dbReference type="RefSeq" id="WP_379875804.1">
    <property type="nucleotide sequence ID" value="NZ_JBHUIP010000006.1"/>
</dbReference>
<name>A0ABW5DPZ6_9PROT</name>
<dbReference type="PANTHER" id="PTHR30504:SF2">
    <property type="entry name" value="GLUCANS BIOSYNTHESIS PROTEIN G"/>
    <property type="match status" value="1"/>
</dbReference>
<dbReference type="InterPro" id="IPR013783">
    <property type="entry name" value="Ig-like_fold"/>
</dbReference>
<protein>
    <submittedName>
        <fullName evidence="7">Glucan biosynthesis protein</fullName>
    </submittedName>
</protein>
<dbReference type="InterPro" id="IPR006311">
    <property type="entry name" value="TAT_signal"/>
</dbReference>
<evidence type="ECO:0000313" key="8">
    <source>
        <dbReference type="Proteomes" id="UP001597295"/>
    </source>
</evidence>
<evidence type="ECO:0000313" key="7">
    <source>
        <dbReference type="EMBL" id="MFD2262835.1"/>
    </source>
</evidence>
<dbReference type="SUPFAM" id="SSF74650">
    <property type="entry name" value="Galactose mutarotase-like"/>
    <property type="match status" value="1"/>
</dbReference>
<evidence type="ECO:0000256" key="5">
    <source>
        <dbReference type="SAM" id="SignalP"/>
    </source>
</evidence>
<dbReference type="InterPro" id="IPR007444">
    <property type="entry name" value="Glucan_biosyn_MdoG_C"/>
</dbReference>